<reference evidence="2" key="1">
    <citation type="journal article" date="2023" name="G3 (Bethesda)">
        <title>Whole genome assembly and annotation of the endangered Caribbean coral Acropora cervicornis.</title>
        <authorList>
            <person name="Selwyn J.D."/>
            <person name="Vollmer S.V."/>
        </authorList>
    </citation>
    <scope>NUCLEOTIDE SEQUENCE</scope>
    <source>
        <strain evidence="2">K2</strain>
    </source>
</reference>
<accession>A0AAD9QGJ0</accession>
<organism evidence="2 3">
    <name type="scientific">Acropora cervicornis</name>
    <name type="common">Staghorn coral</name>
    <dbReference type="NCBI Taxonomy" id="6130"/>
    <lineage>
        <taxon>Eukaryota</taxon>
        <taxon>Metazoa</taxon>
        <taxon>Cnidaria</taxon>
        <taxon>Anthozoa</taxon>
        <taxon>Hexacorallia</taxon>
        <taxon>Scleractinia</taxon>
        <taxon>Astrocoeniina</taxon>
        <taxon>Acroporidae</taxon>
        <taxon>Acropora</taxon>
    </lineage>
</organism>
<evidence type="ECO:0000313" key="2">
    <source>
        <dbReference type="EMBL" id="KAK2560485.1"/>
    </source>
</evidence>
<feature type="region of interest" description="Disordered" evidence="1">
    <location>
        <begin position="1"/>
        <end position="28"/>
    </location>
</feature>
<reference evidence="2" key="2">
    <citation type="journal article" date="2023" name="Science">
        <title>Genomic signatures of disease resistance in endangered staghorn corals.</title>
        <authorList>
            <person name="Vollmer S.V."/>
            <person name="Selwyn J.D."/>
            <person name="Despard B.A."/>
            <person name="Roesel C.L."/>
        </authorList>
    </citation>
    <scope>NUCLEOTIDE SEQUENCE</scope>
    <source>
        <strain evidence="2">K2</strain>
    </source>
</reference>
<proteinExistence type="predicted"/>
<evidence type="ECO:0000256" key="1">
    <source>
        <dbReference type="SAM" id="MobiDB-lite"/>
    </source>
</evidence>
<protein>
    <submittedName>
        <fullName evidence="2">Uncharacterized protein</fullName>
    </submittedName>
</protein>
<dbReference type="EMBL" id="JARQWQ010000036">
    <property type="protein sequence ID" value="KAK2560485.1"/>
    <property type="molecule type" value="Genomic_DNA"/>
</dbReference>
<dbReference type="AlphaFoldDB" id="A0AAD9QGJ0"/>
<dbReference type="Proteomes" id="UP001249851">
    <property type="component" value="Unassembled WGS sequence"/>
</dbReference>
<name>A0AAD9QGJ0_ACRCE</name>
<comment type="caution">
    <text evidence="2">The sequence shown here is derived from an EMBL/GenBank/DDBJ whole genome shotgun (WGS) entry which is preliminary data.</text>
</comment>
<keyword evidence="3" id="KW-1185">Reference proteome</keyword>
<feature type="compositionally biased region" description="Polar residues" evidence="1">
    <location>
        <begin position="1"/>
        <end position="12"/>
    </location>
</feature>
<sequence>MASCQSSSTSPVSRERLIQTGATPLARNKQECEGSLGTKMETGLKLVDESDRQWYTRENQQFVSLNQEGPIPGHYMQVDGESVFTNALEKNQNTLFKMHSILERDSKGDYLQIVILENMSGRIVAIDPEDERVKAKFMVTENGLPASPSKYNTLADVKQHNSDALFYKIPRERGSDFFYFKSFLTDRQRILGFDEYGIALDPTQVQPNQEQCLFTMV</sequence>
<evidence type="ECO:0000313" key="3">
    <source>
        <dbReference type="Proteomes" id="UP001249851"/>
    </source>
</evidence>
<gene>
    <name evidence="2" type="ORF">P5673_016840</name>
</gene>